<sequence length="102" mass="11538">MDLSEIHAVGRSAYLPTKKMMELNPELQYKITNSRSVKTKFGDSVVATLDDEFTVFLPSRLSKLILTDKKMREEMEQAITGGNLRLKYLGTGSLCGFIYEEV</sequence>
<reference evidence="1" key="1">
    <citation type="submission" date="2020-07" db="EMBL/GenBank/DDBJ databases">
        <authorList>
            <person name="Ferguson B K."/>
        </authorList>
    </citation>
    <scope>NUCLEOTIDE SEQUENCE</scope>
    <source>
        <strain evidence="1">L06</strain>
    </source>
</reference>
<organism evidence="1">
    <name type="scientific">Bracon brevicornis</name>
    <dbReference type="NCBI Taxonomy" id="1563983"/>
    <lineage>
        <taxon>Eukaryota</taxon>
        <taxon>Metazoa</taxon>
        <taxon>Ecdysozoa</taxon>
        <taxon>Arthropoda</taxon>
        <taxon>Hexapoda</taxon>
        <taxon>Insecta</taxon>
        <taxon>Pterygota</taxon>
        <taxon>Neoptera</taxon>
        <taxon>Endopterygota</taxon>
        <taxon>Hymenoptera</taxon>
        <taxon>Apocrita</taxon>
        <taxon>Ichneumonoidea</taxon>
        <taxon>Braconidae</taxon>
        <taxon>Braconinae</taxon>
        <taxon>Bracon</taxon>
    </lineage>
</organism>
<dbReference type="EMBL" id="CADCXW020000333">
    <property type="protein sequence ID" value="CAD1571136.1"/>
    <property type="molecule type" value="Genomic_DNA"/>
</dbReference>
<protein>
    <submittedName>
        <fullName evidence="1">Uncharacterized protein</fullName>
    </submittedName>
</protein>
<name>A0A6V7L7C7_9HYME</name>
<gene>
    <name evidence="1" type="ORF">BBRV_LOCUS96579</name>
</gene>
<evidence type="ECO:0000313" key="1">
    <source>
        <dbReference type="EMBL" id="CAD1571136.1"/>
    </source>
</evidence>
<dbReference type="AlphaFoldDB" id="A0A6V7L7C7"/>
<proteinExistence type="predicted"/>
<accession>A0A6V7L7C7</accession>